<proteinExistence type="predicted"/>
<dbReference type="EMBL" id="LQYT01000117">
    <property type="protein sequence ID" value="KYD10586.1"/>
    <property type="molecule type" value="Genomic_DNA"/>
</dbReference>
<gene>
    <name evidence="1" type="ORF">B4135_3387</name>
</gene>
<accession>A0A150LF68</accession>
<dbReference type="Proteomes" id="UP000075683">
    <property type="component" value="Unassembled WGS sequence"/>
</dbReference>
<name>A0A150LF68_9BACI</name>
<comment type="caution">
    <text evidence="1">The sequence shown here is derived from an EMBL/GenBank/DDBJ whole genome shotgun (WGS) entry which is preliminary data.</text>
</comment>
<dbReference type="AlphaFoldDB" id="A0A150LF68"/>
<sequence length="39" mass="4584">MPVKIRLFSMGDHLFLHYAKSKPFDRRKISSKRFGGGKF</sequence>
<reference evidence="1 2" key="1">
    <citation type="submission" date="2016-01" db="EMBL/GenBank/DDBJ databases">
        <title>Draft Genome Sequences of Seven Thermophilic Sporeformers Isolated from Foods.</title>
        <authorList>
            <person name="Berendsen E.M."/>
            <person name="Wells-Bennik M.H."/>
            <person name="Krawcyk A.O."/>
            <person name="De Jong A."/>
            <person name="Holsappel S."/>
            <person name="Eijlander R.T."/>
            <person name="Kuipers O.P."/>
        </authorList>
    </citation>
    <scope>NUCLEOTIDE SEQUENCE [LARGE SCALE GENOMIC DNA]</scope>
    <source>
        <strain evidence="1 2">B4135</strain>
    </source>
</reference>
<organism evidence="1 2">
    <name type="scientific">Caldibacillus debilis</name>
    <dbReference type="NCBI Taxonomy" id="301148"/>
    <lineage>
        <taxon>Bacteria</taxon>
        <taxon>Bacillati</taxon>
        <taxon>Bacillota</taxon>
        <taxon>Bacilli</taxon>
        <taxon>Bacillales</taxon>
        <taxon>Bacillaceae</taxon>
        <taxon>Caldibacillus</taxon>
    </lineage>
</organism>
<protein>
    <submittedName>
        <fullName evidence="1">Uncharacterized protein</fullName>
    </submittedName>
</protein>
<evidence type="ECO:0000313" key="1">
    <source>
        <dbReference type="EMBL" id="KYD10586.1"/>
    </source>
</evidence>
<evidence type="ECO:0000313" key="2">
    <source>
        <dbReference type="Proteomes" id="UP000075683"/>
    </source>
</evidence>